<dbReference type="AlphaFoldDB" id="A0A6J4VSY6"/>
<name>A0A6J4VSY6_9BACT</name>
<gene>
    <name evidence="2" type="ORF">AVDCRST_MAG87-3721</name>
</gene>
<reference evidence="2" key="1">
    <citation type="submission" date="2020-02" db="EMBL/GenBank/DDBJ databases">
        <authorList>
            <person name="Meier V. D."/>
        </authorList>
    </citation>
    <scope>NUCLEOTIDE SEQUENCE</scope>
    <source>
        <strain evidence="2">AVDCRST_MAG87</strain>
    </source>
</reference>
<proteinExistence type="predicted"/>
<accession>A0A6J4VSY6</accession>
<evidence type="ECO:0000256" key="1">
    <source>
        <dbReference type="SAM" id="MobiDB-lite"/>
    </source>
</evidence>
<evidence type="ECO:0000313" key="2">
    <source>
        <dbReference type="EMBL" id="CAA9584102.1"/>
    </source>
</evidence>
<dbReference type="EMBL" id="CADCWJ010000819">
    <property type="protein sequence ID" value="CAA9584102.1"/>
    <property type="molecule type" value="Genomic_DNA"/>
</dbReference>
<feature type="region of interest" description="Disordered" evidence="1">
    <location>
        <begin position="1"/>
        <end position="69"/>
    </location>
</feature>
<protein>
    <submittedName>
        <fullName evidence="2">Uncharacterized protein</fullName>
    </submittedName>
</protein>
<organism evidence="2">
    <name type="scientific">uncultured Thermomicrobiales bacterium</name>
    <dbReference type="NCBI Taxonomy" id="1645740"/>
    <lineage>
        <taxon>Bacteria</taxon>
        <taxon>Pseudomonadati</taxon>
        <taxon>Thermomicrobiota</taxon>
        <taxon>Thermomicrobia</taxon>
        <taxon>Thermomicrobiales</taxon>
        <taxon>environmental samples</taxon>
    </lineage>
</organism>
<sequence>MTPQQDSLRHRRRMRWPRGRDGHCAPIVRSRRASVRQPTGGVVRGGGGDRTLANLNDKGARPRSRKGCGEGKLVREHGIPVPEARPGFDKRGWLLVLYWHDFCSPIT</sequence>